<evidence type="ECO:0000259" key="8">
    <source>
        <dbReference type="Pfam" id="PF01261"/>
    </source>
</evidence>
<dbReference type="GO" id="GO:0008081">
    <property type="term" value="F:phosphoric diester hydrolase activity"/>
    <property type="evidence" value="ECO:0007669"/>
    <property type="project" value="TreeGrafter"/>
</dbReference>
<dbReference type="GO" id="GO:0003677">
    <property type="term" value="F:DNA binding"/>
    <property type="evidence" value="ECO:0007669"/>
    <property type="project" value="InterPro"/>
</dbReference>
<evidence type="ECO:0000256" key="4">
    <source>
        <dbReference type="ARBA" id="ARBA00022763"/>
    </source>
</evidence>
<dbReference type="EMBL" id="AJWZ01000670">
    <property type="protein sequence ID" value="EKC76147.1"/>
    <property type="molecule type" value="Genomic_DNA"/>
</dbReference>
<keyword evidence="9" id="KW-0255">Endonuclease</keyword>
<dbReference type="PROSITE" id="PS00729">
    <property type="entry name" value="AP_NUCLEASE_F2_1"/>
    <property type="match status" value="1"/>
</dbReference>
<dbReference type="GO" id="GO:0008270">
    <property type="term" value="F:zinc ion binding"/>
    <property type="evidence" value="ECO:0007669"/>
    <property type="project" value="InterPro"/>
</dbReference>
<dbReference type="InterPro" id="IPR018246">
    <property type="entry name" value="AP_endonuc_F2_Zn_BS"/>
</dbReference>
<accession>K1TSZ6</accession>
<dbReference type="PANTHER" id="PTHR21445">
    <property type="entry name" value="ENDONUCLEASE IV ENDODEOXYRIBONUCLEASE IV"/>
    <property type="match status" value="1"/>
</dbReference>
<dbReference type="InterPro" id="IPR001719">
    <property type="entry name" value="AP_endonuc_2"/>
</dbReference>
<dbReference type="SMART" id="SM00518">
    <property type="entry name" value="AP2Ec"/>
    <property type="match status" value="1"/>
</dbReference>
<dbReference type="Pfam" id="PF01261">
    <property type="entry name" value="AP_endonuc_2"/>
    <property type="match status" value="1"/>
</dbReference>
<keyword evidence="5" id="KW-0378">Hydrolase</keyword>
<protein>
    <submittedName>
        <fullName evidence="9">Apurinic endonuclease Apn1</fullName>
    </submittedName>
</protein>
<dbReference type="FunFam" id="3.20.20.150:FF:000001">
    <property type="entry name" value="Probable endonuclease 4"/>
    <property type="match status" value="1"/>
</dbReference>
<evidence type="ECO:0000256" key="3">
    <source>
        <dbReference type="ARBA" id="ARBA00022723"/>
    </source>
</evidence>
<dbReference type="GO" id="GO:0006284">
    <property type="term" value="P:base-excision repair"/>
    <property type="evidence" value="ECO:0007669"/>
    <property type="project" value="TreeGrafter"/>
</dbReference>
<feature type="domain" description="Xylose isomerase-like TIM barrel" evidence="8">
    <location>
        <begin position="23"/>
        <end position="275"/>
    </location>
</feature>
<keyword evidence="3" id="KW-0479">Metal-binding</keyword>
<gene>
    <name evidence="9" type="ORF">OBE_01017</name>
</gene>
<comment type="similarity">
    <text evidence="2">Belongs to the AP endonuclease 2 family.</text>
</comment>
<dbReference type="AlphaFoldDB" id="K1TSZ6"/>
<keyword evidence="6" id="KW-0862">Zinc</keyword>
<keyword evidence="7" id="KW-0234">DNA repair</keyword>
<dbReference type="PROSITE" id="PS51432">
    <property type="entry name" value="AP_NUCLEASE_F2_4"/>
    <property type="match status" value="1"/>
</dbReference>
<evidence type="ECO:0000256" key="5">
    <source>
        <dbReference type="ARBA" id="ARBA00022801"/>
    </source>
</evidence>
<dbReference type="InterPro" id="IPR013022">
    <property type="entry name" value="Xyl_isomerase-like_TIM-brl"/>
</dbReference>
<dbReference type="CDD" id="cd00019">
    <property type="entry name" value="AP2Ec"/>
    <property type="match status" value="1"/>
</dbReference>
<evidence type="ECO:0000313" key="9">
    <source>
        <dbReference type="EMBL" id="EKC76147.1"/>
    </source>
</evidence>
<dbReference type="SUPFAM" id="SSF51658">
    <property type="entry name" value="Xylose isomerase-like"/>
    <property type="match status" value="1"/>
</dbReference>
<evidence type="ECO:0000256" key="6">
    <source>
        <dbReference type="ARBA" id="ARBA00022833"/>
    </source>
</evidence>
<sequence length="290" mass="32915">MLLIGSHVNYNSKTQLLGALRQALSMNETTFMFYTGAPQNTMRSKVDSKLVEESLKELQENNIDINKIIVHAPYIINLANTEKYVFAVNFLKQEISRCESLHIKYMVLHPGSHVGLGVDKGIENIISGLNEVLENSTVTILLETMAGKGTEIGRNFEELKKIIDGINRKDLIGVCLDTCHLNDAGYDISNFDELLQEFDKIIGINYIKCIHINDSKNERSSHKDRHENIGFGTIGFNKLINIIYNEKLKDIPKILETPYIGDLPPYKEEIEMIKNKKFDNKLKEKIASIS</sequence>
<evidence type="ECO:0000256" key="1">
    <source>
        <dbReference type="ARBA" id="ARBA00001947"/>
    </source>
</evidence>
<organism evidence="9">
    <name type="scientific">human gut metagenome</name>
    <dbReference type="NCBI Taxonomy" id="408170"/>
    <lineage>
        <taxon>unclassified sequences</taxon>
        <taxon>metagenomes</taxon>
        <taxon>organismal metagenomes</taxon>
    </lineage>
</organism>
<dbReference type="NCBIfam" id="NF002196">
    <property type="entry name" value="PRK01060.1-1"/>
    <property type="match status" value="1"/>
</dbReference>
<keyword evidence="4" id="KW-0227">DNA damage</keyword>
<dbReference type="GO" id="GO:0003906">
    <property type="term" value="F:DNA-(apurinic or apyrimidinic site) endonuclease activity"/>
    <property type="evidence" value="ECO:0007669"/>
    <property type="project" value="TreeGrafter"/>
</dbReference>
<dbReference type="PANTHER" id="PTHR21445:SF0">
    <property type="entry name" value="APURINIC-APYRIMIDINIC ENDONUCLEASE"/>
    <property type="match status" value="1"/>
</dbReference>
<reference evidence="9" key="1">
    <citation type="journal article" date="2013" name="Environ. Microbiol.">
        <title>Microbiota from the distal guts of lean and obese adolescents exhibit partial functional redundancy besides clear differences in community structure.</title>
        <authorList>
            <person name="Ferrer M."/>
            <person name="Ruiz A."/>
            <person name="Lanza F."/>
            <person name="Haange S.B."/>
            <person name="Oberbach A."/>
            <person name="Till H."/>
            <person name="Bargiela R."/>
            <person name="Campoy C."/>
            <person name="Segura M.T."/>
            <person name="Richter M."/>
            <person name="von Bergen M."/>
            <person name="Seifert J."/>
            <person name="Suarez A."/>
        </authorList>
    </citation>
    <scope>NUCLEOTIDE SEQUENCE</scope>
</reference>
<proteinExistence type="inferred from homology"/>
<dbReference type="Gene3D" id="3.20.20.150">
    <property type="entry name" value="Divalent-metal-dependent TIM barrel enzymes"/>
    <property type="match status" value="1"/>
</dbReference>
<comment type="caution">
    <text evidence="9">The sequence shown here is derived from an EMBL/GenBank/DDBJ whole genome shotgun (WGS) entry which is preliminary data.</text>
</comment>
<dbReference type="PROSITE" id="PS00730">
    <property type="entry name" value="AP_NUCLEASE_F2_2"/>
    <property type="match status" value="1"/>
</dbReference>
<dbReference type="InterPro" id="IPR036237">
    <property type="entry name" value="Xyl_isomerase-like_sf"/>
</dbReference>
<evidence type="ECO:0000256" key="2">
    <source>
        <dbReference type="ARBA" id="ARBA00005340"/>
    </source>
</evidence>
<evidence type="ECO:0000256" key="7">
    <source>
        <dbReference type="ARBA" id="ARBA00023204"/>
    </source>
</evidence>
<dbReference type="NCBIfam" id="TIGR00587">
    <property type="entry name" value="nfo"/>
    <property type="match status" value="1"/>
</dbReference>
<keyword evidence="9" id="KW-0540">Nuclease</keyword>
<dbReference type="HAMAP" id="MF_00152">
    <property type="entry name" value="Nfo"/>
    <property type="match status" value="1"/>
</dbReference>
<comment type="cofactor">
    <cofactor evidence="1">
        <name>Zn(2+)</name>
        <dbReference type="ChEBI" id="CHEBI:29105"/>
    </cofactor>
</comment>
<name>K1TSZ6_9ZZZZ</name>